<dbReference type="Proteomes" id="UP000001861">
    <property type="component" value="Unassembled WGS sequence"/>
</dbReference>
<dbReference type="VEuPathDB" id="FungiDB:CC1G_08427"/>
<dbReference type="InterPro" id="IPR036851">
    <property type="entry name" value="Chloroperoxidase-like_sf"/>
</dbReference>
<dbReference type="SUPFAM" id="SSF47571">
    <property type="entry name" value="Cloroperoxidase"/>
    <property type="match status" value="1"/>
</dbReference>
<evidence type="ECO:0000313" key="10">
    <source>
        <dbReference type="EMBL" id="EAU89945.1"/>
    </source>
</evidence>
<dbReference type="GO" id="GO:0046872">
    <property type="term" value="F:metal ion binding"/>
    <property type="evidence" value="ECO:0007669"/>
    <property type="project" value="UniProtKB-KW"/>
</dbReference>
<keyword evidence="5" id="KW-0560">Oxidoreductase</keyword>
<evidence type="ECO:0000313" key="11">
    <source>
        <dbReference type="Proteomes" id="UP000001861"/>
    </source>
</evidence>
<dbReference type="SMR" id="A8NAQ8"/>
<dbReference type="PANTHER" id="PTHR33577:SF16">
    <property type="entry name" value="HEME HALOPEROXIDASE FAMILY PROFILE DOMAIN-CONTAINING PROTEIN"/>
    <property type="match status" value="1"/>
</dbReference>
<evidence type="ECO:0000256" key="8">
    <source>
        <dbReference type="SAM" id="SignalP"/>
    </source>
</evidence>
<name>A8NAQ8_COPC7</name>
<dbReference type="RefSeq" id="XP_001831910.1">
    <property type="nucleotide sequence ID" value="XM_001831858.2"/>
</dbReference>
<protein>
    <recommendedName>
        <fullName evidence="9">Heme haloperoxidase family profile domain-containing protein</fullName>
    </recommendedName>
</protein>
<feature type="chain" id="PRO_5002724110" description="Heme haloperoxidase family profile domain-containing protein" evidence="8">
    <location>
        <begin position="26"/>
        <end position="387"/>
    </location>
</feature>
<sequence length="387" mass="42833">MISTSKHLFVLLPLFLVSHLSLVLGFPAYASLGGLTERQVEEYTSKLPIVFPPPPPEPIKDPWLKLVNDRAHPWRPLRRGDVRGPCPGLNTLASHGYLPRDGVATPAQIITAVQEGFNMEYGIATFVTYAAHLVDGNPLTNLISIGGKTRKTGPDPPPPAIVGGLNTHAVFEGDASMTRGDFHLGDNFNFNQTLWEQFKDYSNRYGGGRYNLTAAAELRWARIQQSMATNGQFDFTSPRYFTAYAESVFPINFFTDGRLFTSNTTAPGPDMDSALSFFRDHRYPKDFHRAPVPSGARGLDVVAAAYPIQPGYNADGKVNNYVLDPTSADFTKFCLLYENFVLKTVKGLYPNPKGFLRKALETNLEYFYQSFPGSGGCPQVFPWGKSD</sequence>
<keyword evidence="6" id="KW-0408">Iron</keyword>
<dbReference type="PROSITE" id="PS51405">
    <property type="entry name" value="HEME_HALOPEROXIDASE"/>
    <property type="match status" value="1"/>
</dbReference>
<comment type="cofactor">
    <cofactor evidence="1">
        <name>heme b</name>
        <dbReference type="ChEBI" id="CHEBI:60344"/>
    </cofactor>
</comment>
<organism evidence="10 11">
    <name type="scientific">Coprinopsis cinerea (strain Okayama-7 / 130 / ATCC MYA-4618 / FGSC 9003)</name>
    <name type="common">Inky cap fungus</name>
    <name type="synonym">Hormographiella aspergillata</name>
    <dbReference type="NCBI Taxonomy" id="240176"/>
    <lineage>
        <taxon>Eukaryota</taxon>
        <taxon>Fungi</taxon>
        <taxon>Dikarya</taxon>
        <taxon>Basidiomycota</taxon>
        <taxon>Agaricomycotina</taxon>
        <taxon>Agaricomycetes</taxon>
        <taxon>Agaricomycetidae</taxon>
        <taxon>Agaricales</taxon>
        <taxon>Agaricineae</taxon>
        <taxon>Psathyrellaceae</taxon>
        <taxon>Coprinopsis</taxon>
    </lineage>
</organism>
<keyword evidence="2" id="KW-0575">Peroxidase</keyword>
<dbReference type="Pfam" id="PF01328">
    <property type="entry name" value="Peroxidase_2"/>
    <property type="match status" value="1"/>
</dbReference>
<dbReference type="GO" id="GO:0004601">
    <property type="term" value="F:peroxidase activity"/>
    <property type="evidence" value="ECO:0007669"/>
    <property type="project" value="UniProtKB-KW"/>
</dbReference>
<proteinExistence type="inferred from homology"/>
<dbReference type="InParanoid" id="A8NAQ8"/>
<dbReference type="OrthoDB" id="2542103at2759"/>
<evidence type="ECO:0000256" key="6">
    <source>
        <dbReference type="ARBA" id="ARBA00023004"/>
    </source>
</evidence>
<dbReference type="eggNOG" id="ENOG502S6CG">
    <property type="taxonomic scope" value="Eukaryota"/>
</dbReference>
<comment type="caution">
    <text evidence="10">The sequence shown here is derived from an EMBL/GenBank/DDBJ whole genome shotgun (WGS) entry which is preliminary data.</text>
</comment>
<comment type="similarity">
    <text evidence="7">Belongs to the chloroperoxidase family.</text>
</comment>
<dbReference type="PANTHER" id="PTHR33577">
    <property type="entry name" value="STERIGMATOCYSTIN BIOSYNTHESIS PEROXIDASE STCC-RELATED"/>
    <property type="match status" value="1"/>
</dbReference>
<evidence type="ECO:0000256" key="2">
    <source>
        <dbReference type="ARBA" id="ARBA00022559"/>
    </source>
</evidence>
<evidence type="ECO:0000256" key="1">
    <source>
        <dbReference type="ARBA" id="ARBA00001970"/>
    </source>
</evidence>
<keyword evidence="3" id="KW-0349">Heme</keyword>
<dbReference type="Gene3D" id="1.10.489.10">
    <property type="entry name" value="Chloroperoxidase-like"/>
    <property type="match status" value="1"/>
</dbReference>
<evidence type="ECO:0000256" key="5">
    <source>
        <dbReference type="ARBA" id="ARBA00023002"/>
    </source>
</evidence>
<evidence type="ECO:0000259" key="9">
    <source>
        <dbReference type="PROSITE" id="PS51405"/>
    </source>
</evidence>
<feature type="signal peptide" evidence="8">
    <location>
        <begin position="1"/>
        <end position="25"/>
    </location>
</feature>
<evidence type="ECO:0000256" key="7">
    <source>
        <dbReference type="ARBA" id="ARBA00025795"/>
    </source>
</evidence>
<reference evidence="10 11" key="1">
    <citation type="journal article" date="2010" name="Proc. Natl. Acad. Sci. U.S.A.">
        <title>Insights into evolution of multicellular fungi from the assembled chromosomes of the mushroom Coprinopsis cinerea (Coprinus cinereus).</title>
        <authorList>
            <person name="Stajich J.E."/>
            <person name="Wilke S.K."/>
            <person name="Ahren D."/>
            <person name="Au C.H."/>
            <person name="Birren B.W."/>
            <person name="Borodovsky M."/>
            <person name="Burns C."/>
            <person name="Canback B."/>
            <person name="Casselton L.A."/>
            <person name="Cheng C.K."/>
            <person name="Deng J."/>
            <person name="Dietrich F.S."/>
            <person name="Fargo D.C."/>
            <person name="Farman M.L."/>
            <person name="Gathman A.C."/>
            <person name="Goldberg J."/>
            <person name="Guigo R."/>
            <person name="Hoegger P.J."/>
            <person name="Hooker J.B."/>
            <person name="Huggins A."/>
            <person name="James T.Y."/>
            <person name="Kamada T."/>
            <person name="Kilaru S."/>
            <person name="Kodira C."/>
            <person name="Kues U."/>
            <person name="Kupfer D."/>
            <person name="Kwan H.S."/>
            <person name="Lomsadze A."/>
            <person name="Li W."/>
            <person name="Lilly W.W."/>
            <person name="Ma L.J."/>
            <person name="Mackey A.J."/>
            <person name="Manning G."/>
            <person name="Martin F."/>
            <person name="Muraguchi H."/>
            <person name="Natvig D.O."/>
            <person name="Palmerini H."/>
            <person name="Ramesh M.A."/>
            <person name="Rehmeyer C.J."/>
            <person name="Roe B.A."/>
            <person name="Shenoy N."/>
            <person name="Stanke M."/>
            <person name="Ter-Hovhannisyan V."/>
            <person name="Tunlid A."/>
            <person name="Velagapudi R."/>
            <person name="Vision T.J."/>
            <person name="Zeng Q."/>
            <person name="Zolan M.E."/>
            <person name="Pukkila P.J."/>
        </authorList>
    </citation>
    <scope>NUCLEOTIDE SEQUENCE [LARGE SCALE GENOMIC DNA]</scope>
    <source>
        <strain evidence="11">Okayama-7 / 130 / ATCC MYA-4618 / FGSC 9003</strain>
    </source>
</reference>
<feature type="domain" description="Heme haloperoxidase family profile" evidence="9">
    <location>
        <begin position="70"/>
        <end position="303"/>
    </location>
</feature>
<keyword evidence="8" id="KW-0732">Signal</keyword>
<dbReference type="AlphaFoldDB" id="A8NAQ8"/>
<dbReference type="KEGG" id="cci:CC1G_08427"/>
<keyword evidence="4" id="KW-0479">Metal-binding</keyword>
<dbReference type="GeneID" id="6008388"/>
<dbReference type="InterPro" id="IPR000028">
    <property type="entry name" value="Chloroperoxidase"/>
</dbReference>
<evidence type="ECO:0000256" key="3">
    <source>
        <dbReference type="ARBA" id="ARBA00022617"/>
    </source>
</evidence>
<dbReference type="EMBL" id="AACS02000007">
    <property type="protein sequence ID" value="EAU89945.1"/>
    <property type="molecule type" value="Genomic_DNA"/>
</dbReference>
<evidence type="ECO:0000256" key="4">
    <source>
        <dbReference type="ARBA" id="ARBA00022723"/>
    </source>
</evidence>
<gene>
    <name evidence="10" type="ORF">CC1G_08427</name>
</gene>
<dbReference type="OMA" id="NDDQHPW"/>
<accession>A8NAQ8</accession>
<keyword evidence="11" id="KW-1185">Reference proteome</keyword>